<evidence type="ECO:0000313" key="1">
    <source>
        <dbReference type="EMBL" id="OGL79122.1"/>
    </source>
</evidence>
<dbReference type="AlphaFoldDB" id="A0A1F7ULG4"/>
<name>A0A1F7ULG4_9BACT</name>
<accession>A0A1F7ULG4</accession>
<dbReference type="Proteomes" id="UP000176603">
    <property type="component" value="Unassembled WGS sequence"/>
</dbReference>
<evidence type="ECO:0000313" key="2">
    <source>
        <dbReference type="Proteomes" id="UP000176603"/>
    </source>
</evidence>
<comment type="caution">
    <text evidence="1">The sequence shown here is derived from an EMBL/GenBank/DDBJ whole genome shotgun (WGS) entry which is preliminary data.</text>
</comment>
<gene>
    <name evidence="1" type="ORF">A3E39_04125</name>
</gene>
<proteinExistence type="predicted"/>
<dbReference type="EMBL" id="MGEH01000017">
    <property type="protein sequence ID" value="OGL79122.1"/>
    <property type="molecule type" value="Genomic_DNA"/>
</dbReference>
<organism evidence="1 2">
    <name type="scientific">Candidatus Uhrbacteria bacterium RIFCSPHIGHO2_12_FULL_60_25</name>
    <dbReference type="NCBI Taxonomy" id="1802399"/>
    <lineage>
        <taxon>Bacteria</taxon>
        <taxon>Candidatus Uhriibacteriota</taxon>
    </lineage>
</organism>
<reference evidence="1 2" key="1">
    <citation type="journal article" date="2016" name="Nat. Commun.">
        <title>Thousands of microbial genomes shed light on interconnected biogeochemical processes in an aquifer system.</title>
        <authorList>
            <person name="Anantharaman K."/>
            <person name="Brown C.T."/>
            <person name="Hug L.A."/>
            <person name="Sharon I."/>
            <person name="Castelle C.J."/>
            <person name="Probst A.J."/>
            <person name="Thomas B.C."/>
            <person name="Singh A."/>
            <person name="Wilkins M.J."/>
            <person name="Karaoz U."/>
            <person name="Brodie E.L."/>
            <person name="Williams K.H."/>
            <person name="Hubbard S.S."/>
            <person name="Banfield J.F."/>
        </authorList>
    </citation>
    <scope>NUCLEOTIDE SEQUENCE [LARGE SCALE GENOMIC DNA]</scope>
</reference>
<protein>
    <submittedName>
        <fullName evidence="1">Uncharacterized protein</fullName>
    </submittedName>
</protein>
<dbReference type="STRING" id="1802399.A3E39_04125"/>
<sequence>MKDWLRQLLVSSVGLFIALTLALGVYELAIKPQASRGPSGRQGIYGAFLTNGQVYFGNIERENGDRLVLVNVFYPKARRDAVADPSQQDDLQLIKLGNELYAPEDRIEISTRQLLYLAKLKEDGKVGKAIREYKQ</sequence>